<feature type="region of interest" description="Disordered" evidence="1">
    <location>
        <begin position="43"/>
        <end position="83"/>
    </location>
</feature>
<feature type="compositionally biased region" description="Polar residues" evidence="1">
    <location>
        <begin position="204"/>
        <end position="219"/>
    </location>
</feature>
<evidence type="ECO:0000313" key="2">
    <source>
        <dbReference type="EMBL" id="KAK7047668.1"/>
    </source>
</evidence>
<accession>A0AAW0D5E7</accession>
<sequence>MVSGLEDLSLWGVPLFFTLLLFIPRLFPTDFFDTLMVGFDSEPSTSKATMDRGPKSAATTPTMTSKSKSPSKPQLTAADEDDEYDKYNLSAEITQAMIDACVQVEKDYEAYQAAKRQVPVSRAKLDQVIDAFDRLWDKESQRPSTSGTTAPLPPHSAAPPAPRTPVSSPPSSQARTVPPLTPTKTTLPPHSAAPESPRKPLSSPPNSQTRTVLPSTPTKTPLRGSQPPPVTPLKEYLLEF</sequence>
<dbReference type="Proteomes" id="UP001383192">
    <property type="component" value="Unassembled WGS sequence"/>
</dbReference>
<feature type="compositionally biased region" description="Pro residues" evidence="1">
    <location>
        <begin position="151"/>
        <end position="163"/>
    </location>
</feature>
<comment type="caution">
    <text evidence="2">The sequence shown here is derived from an EMBL/GenBank/DDBJ whole genome shotgun (WGS) entry which is preliminary data.</text>
</comment>
<dbReference type="AlphaFoldDB" id="A0AAW0D5E7"/>
<gene>
    <name evidence="2" type="ORF">VNI00_006436</name>
</gene>
<feature type="compositionally biased region" description="Low complexity" evidence="1">
    <location>
        <begin position="55"/>
        <end position="73"/>
    </location>
</feature>
<name>A0AAW0D5E7_9AGAR</name>
<evidence type="ECO:0000256" key="1">
    <source>
        <dbReference type="SAM" id="MobiDB-lite"/>
    </source>
</evidence>
<feature type="compositionally biased region" description="Low complexity" evidence="1">
    <location>
        <begin position="164"/>
        <end position="189"/>
    </location>
</feature>
<evidence type="ECO:0000313" key="3">
    <source>
        <dbReference type="Proteomes" id="UP001383192"/>
    </source>
</evidence>
<reference evidence="2 3" key="1">
    <citation type="submission" date="2024-01" db="EMBL/GenBank/DDBJ databases">
        <title>A draft genome for a cacao thread blight-causing isolate of Paramarasmius palmivorus.</title>
        <authorList>
            <person name="Baruah I.K."/>
            <person name="Bukari Y."/>
            <person name="Amoako-Attah I."/>
            <person name="Meinhardt L.W."/>
            <person name="Bailey B.A."/>
            <person name="Cohen S.P."/>
        </authorList>
    </citation>
    <scope>NUCLEOTIDE SEQUENCE [LARGE SCALE GENOMIC DNA]</scope>
    <source>
        <strain evidence="2 3">GH-12</strain>
    </source>
</reference>
<dbReference type="EMBL" id="JAYKXP010000019">
    <property type="protein sequence ID" value="KAK7047668.1"/>
    <property type="molecule type" value="Genomic_DNA"/>
</dbReference>
<keyword evidence="3" id="KW-1185">Reference proteome</keyword>
<proteinExistence type="predicted"/>
<protein>
    <submittedName>
        <fullName evidence="2">Uncharacterized protein</fullName>
    </submittedName>
</protein>
<feature type="region of interest" description="Disordered" evidence="1">
    <location>
        <begin position="136"/>
        <end position="240"/>
    </location>
</feature>
<organism evidence="2 3">
    <name type="scientific">Paramarasmius palmivorus</name>
    <dbReference type="NCBI Taxonomy" id="297713"/>
    <lineage>
        <taxon>Eukaryota</taxon>
        <taxon>Fungi</taxon>
        <taxon>Dikarya</taxon>
        <taxon>Basidiomycota</taxon>
        <taxon>Agaricomycotina</taxon>
        <taxon>Agaricomycetes</taxon>
        <taxon>Agaricomycetidae</taxon>
        <taxon>Agaricales</taxon>
        <taxon>Marasmiineae</taxon>
        <taxon>Marasmiaceae</taxon>
        <taxon>Paramarasmius</taxon>
    </lineage>
</organism>